<evidence type="ECO:0000256" key="6">
    <source>
        <dbReference type="ARBA" id="ARBA00023136"/>
    </source>
</evidence>
<proteinExistence type="inferred from homology"/>
<evidence type="ECO:0000256" key="3">
    <source>
        <dbReference type="ARBA" id="ARBA00022475"/>
    </source>
</evidence>
<feature type="transmembrane region" description="Helical" evidence="7">
    <location>
        <begin position="41"/>
        <end position="61"/>
    </location>
</feature>
<evidence type="ECO:0000256" key="4">
    <source>
        <dbReference type="ARBA" id="ARBA00022692"/>
    </source>
</evidence>
<comment type="caution">
    <text evidence="10">The sequence shown here is derived from an EMBL/GenBank/DDBJ whole genome shotgun (WGS) entry which is preliminary data.</text>
</comment>
<feature type="chain" id="PRO_5039223881" evidence="8">
    <location>
        <begin position="20"/>
        <end position="301"/>
    </location>
</feature>
<name>A0A7M4DRE5_9MICO</name>
<dbReference type="InterPro" id="IPR035906">
    <property type="entry name" value="MetI-like_sf"/>
</dbReference>
<dbReference type="Pfam" id="PF00528">
    <property type="entry name" value="BPD_transp_1"/>
    <property type="match status" value="1"/>
</dbReference>
<feature type="transmembrane region" description="Helical" evidence="7">
    <location>
        <begin position="110"/>
        <end position="128"/>
    </location>
</feature>
<gene>
    <name evidence="10" type="primary">ssuC_4</name>
    <name evidence="10" type="ORF">HALOF300_04740</name>
</gene>
<dbReference type="GO" id="GO:0005886">
    <property type="term" value="C:plasma membrane"/>
    <property type="evidence" value="ECO:0007669"/>
    <property type="project" value="UniProtKB-SubCell"/>
</dbReference>
<dbReference type="Gene3D" id="1.10.3720.10">
    <property type="entry name" value="MetI-like"/>
    <property type="match status" value="1"/>
</dbReference>
<dbReference type="InterPro" id="IPR000515">
    <property type="entry name" value="MetI-like"/>
</dbReference>
<keyword evidence="11" id="KW-1185">Reference proteome</keyword>
<organism evidence="10 11">
    <name type="scientific">Occultella aeris</name>
    <dbReference type="NCBI Taxonomy" id="2761496"/>
    <lineage>
        <taxon>Bacteria</taxon>
        <taxon>Bacillati</taxon>
        <taxon>Actinomycetota</taxon>
        <taxon>Actinomycetes</taxon>
        <taxon>Micrococcales</taxon>
        <taxon>Ruaniaceae</taxon>
        <taxon>Occultella</taxon>
    </lineage>
</organism>
<keyword evidence="4 7" id="KW-0812">Transmembrane</keyword>
<dbReference type="GO" id="GO:0055085">
    <property type="term" value="P:transmembrane transport"/>
    <property type="evidence" value="ECO:0007669"/>
    <property type="project" value="InterPro"/>
</dbReference>
<feature type="transmembrane region" description="Helical" evidence="7">
    <location>
        <begin position="264"/>
        <end position="285"/>
    </location>
</feature>
<keyword evidence="5 7" id="KW-1133">Transmembrane helix</keyword>
<keyword evidence="3" id="KW-1003">Cell membrane</keyword>
<dbReference type="CDD" id="cd06261">
    <property type="entry name" value="TM_PBP2"/>
    <property type="match status" value="1"/>
</dbReference>
<reference evidence="10 11" key="1">
    <citation type="submission" date="2019-11" db="EMBL/GenBank/DDBJ databases">
        <authorList>
            <person name="Criscuolo A."/>
        </authorList>
    </citation>
    <scope>NUCLEOTIDE SEQUENCE [LARGE SCALE GENOMIC DNA]</scope>
    <source>
        <strain evidence="10">CIP111667</strain>
    </source>
</reference>
<evidence type="ECO:0000313" key="10">
    <source>
        <dbReference type="EMBL" id="VZO40039.1"/>
    </source>
</evidence>
<keyword evidence="6 7" id="KW-0472">Membrane</keyword>
<protein>
    <submittedName>
        <fullName evidence="10">Aliphatic sulfonates transport permease protein SsuC</fullName>
    </submittedName>
</protein>
<evidence type="ECO:0000256" key="2">
    <source>
        <dbReference type="ARBA" id="ARBA00022448"/>
    </source>
</evidence>
<feature type="transmembrane region" description="Helical" evidence="7">
    <location>
        <begin position="168"/>
        <end position="188"/>
    </location>
</feature>
<feature type="signal peptide" evidence="8">
    <location>
        <begin position="1"/>
        <end position="19"/>
    </location>
</feature>
<dbReference type="EMBL" id="CACRYJ010000067">
    <property type="protein sequence ID" value="VZO40039.1"/>
    <property type="molecule type" value="Genomic_DNA"/>
</dbReference>
<keyword evidence="2 7" id="KW-0813">Transport</keyword>
<feature type="domain" description="ABC transmembrane type-1" evidence="9">
    <location>
        <begin position="102"/>
        <end position="286"/>
    </location>
</feature>
<evidence type="ECO:0000256" key="7">
    <source>
        <dbReference type="RuleBase" id="RU363032"/>
    </source>
</evidence>
<keyword evidence="8" id="KW-0732">Signal</keyword>
<sequence>MTKATGTASTTAAATTASATDPAAATSAVGHRRTGARTRRALSAVGSLWLLAALLVAWEIVARLSPSVFFPPFSVVLGQFGQDWFAARPQTLFASDRFLESVPVSLSRLARGWLLAAVLGVAIGVVLGRSRVARHLYSPVIRFWMSVPNAALLPIALQFFGITEAMNIFLITFGSMWLIAVNTADGVAGVDPSWLRAARSMRLPRPVLYLRVILPAAAPHILAGLRISLGFGLILMIVAELYATTAGLGHDVALYQQTFRYREMWSAFLLIALIGIALNAAVDLLERRLLRWQRRTGLASL</sequence>
<comment type="subcellular location">
    <subcellularLocation>
        <location evidence="1 7">Cell membrane</location>
        <topology evidence="1 7">Multi-pass membrane protein</topology>
    </subcellularLocation>
</comment>
<dbReference type="PROSITE" id="PS50928">
    <property type="entry name" value="ABC_TM1"/>
    <property type="match status" value="1"/>
</dbReference>
<comment type="similarity">
    <text evidence="7">Belongs to the binding-protein-dependent transport system permease family.</text>
</comment>
<dbReference type="PANTHER" id="PTHR30151">
    <property type="entry name" value="ALKANE SULFONATE ABC TRANSPORTER-RELATED, MEMBRANE SUBUNIT"/>
    <property type="match status" value="1"/>
</dbReference>
<feature type="transmembrane region" description="Helical" evidence="7">
    <location>
        <begin position="208"/>
        <end position="238"/>
    </location>
</feature>
<evidence type="ECO:0000256" key="8">
    <source>
        <dbReference type="SAM" id="SignalP"/>
    </source>
</evidence>
<dbReference type="PANTHER" id="PTHR30151:SF0">
    <property type="entry name" value="ABC TRANSPORTER PERMEASE PROTEIN MJ0413-RELATED"/>
    <property type="match status" value="1"/>
</dbReference>
<evidence type="ECO:0000256" key="5">
    <source>
        <dbReference type="ARBA" id="ARBA00022989"/>
    </source>
</evidence>
<dbReference type="AlphaFoldDB" id="A0A7M4DRE5"/>
<evidence type="ECO:0000259" key="9">
    <source>
        <dbReference type="PROSITE" id="PS50928"/>
    </source>
</evidence>
<dbReference type="Proteomes" id="UP000419743">
    <property type="component" value="Unassembled WGS sequence"/>
</dbReference>
<dbReference type="SUPFAM" id="SSF161098">
    <property type="entry name" value="MetI-like"/>
    <property type="match status" value="1"/>
</dbReference>
<evidence type="ECO:0000256" key="1">
    <source>
        <dbReference type="ARBA" id="ARBA00004651"/>
    </source>
</evidence>
<accession>A0A7M4DRE5</accession>
<feature type="transmembrane region" description="Helical" evidence="7">
    <location>
        <begin position="140"/>
        <end position="162"/>
    </location>
</feature>
<evidence type="ECO:0000313" key="11">
    <source>
        <dbReference type="Proteomes" id="UP000419743"/>
    </source>
</evidence>